<protein>
    <submittedName>
        <fullName evidence="3">Type VII secretion-associated protein</fullName>
    </submittedName>
</protein>
<reference evidence="3 4" key="1">
    <citation type="submission" date="2020-04" db="EMBL/GenBank/DDBJ databases">
        <title>MicrobeNet Type strains.</title>
        <authorList>
            <person name="Nicholson A.C."/>
        </authorList>
    </citation>
    <scope>NUCLEOTIDE SEQUENCE [LARGE SCALE GENOMIC DNA]</scope>
    <source>
        <strain evidence="3 4">DSM 44960</strain>
    </source>
</reference>
<sequence length="481" mass="50574">MTVVELVISEAKIWARGATTHWDVVPSVVLGSNNSDLVVGEPLTPPTQVVSAVQYLACDRIALPPRMPSAVQGLSAVLAAIVDALRIPAACERFVVVHPTAWGQRTLDLFASAAGRFAHEVVFESCAVHASAVDPAARRSRRTAVIEFGLLSTTASTVGYDVHGTHVEAVEAEPNLAAAELDSEDGRQRLVELLTRLLADRPVDVVQVFGATGPAVRDVVSDAVESVCGTKIPLSHLTGADLSRPVPTGPTYTPRIPPDPAAEWMQPLRARAAATNPVDRRPLYFGAAALAVVIAAASIGGFFLFGGSSEQQAAAATDPTTTTVVTSSAAPRPSTTKPASKPVTEQFGRLELQIPAGWHRAPATDPSRVDLTPDSGPRQRITVIQEPLTPGAGYEEVAADLEAQIKKKPAGTVSPVDRDVVFAGRPGLSYEERPADGSTVRWQVIVERGVQVSVGCQYSAGGWEAIAGACEQVVGAVRVNQ</sequence>
<keyword evidence="2" id="KW-1133">Transmembrane helix</keyword>
<feature type="transmembrane region" description="Helical" evidence="2">
    <location>
        <begin position="283"/>
        <end position="305"/>
    </location>
</feature>
<dbReference type="EMBL" id="JAAXOM010000007">
    <property type="protein sequence ID" value="NKX90510.1"/>
    <property type="molecule type" value="Genomic_DNA"/>
</dbReference>
<dbReference type="RefSeq" id="WP_067641223.1">
    <property type="nucleotide sequence ID" value="NZ_JAAXOM010000007.1"/>
</dbReference>
<evidence type="ECO:0000256" key="2">
    <source>
        <dbReference type="SAM" id="Phobius"/>
    </source>
</evidence>
<feature type="region of interest" description="Disordered" evidence="1">
    <location>
        <begin position="315"/>
        <end position="342"/>
    </location>
</feature>
<dbReference type="Proteomes" id="UP000572007">
    <property type="component" value="Unassembled WGS sequence"/>
</dbReference>
<organism evidence="3 4">
    <name type="scientific">Nocardia coubleae</name>
    <dbReference type="NCBI Taxonomy" id="356147"/>
    <lineage>
        <taxon>Bacteria</taxon>
        <taxon>Bacillati</taxon>
        <taxon>Actinomycetota</taxon>
        <taxon>Actinomycetes</taxon>
        <taxon>Mycobacteriales</taxon>
        <taxon>Nocardiaceae</taxon>
        <taxon>Nocardia</taxon>
    </lineage>
</organism>
<gene>
    <name evidence="3" type="ORF">HGA10_24815</name>
</gene>
<name>A0A846WD69_9NOCA</name>
<evidence type="ECO:0000313" key="3">
    <source>
        <dbReference type="EMBL" id="NKX90510.1"/>
    </source>
</evidence>
<dbReference type="InterPro" id="IPR023840">
    <property type="entry name" value="T7SS_Rv3446c"/>
</dbReference>
<evidence type="ECO:0000256" key="1">
    <source>
        <dbReference type="SAM" id="MobiDB-lite"/>
    </source>
</evidence>
<comment type="caution">
    <text evidence="3">The sequence shown here is derived from an EMBL/GenBank/DDBJ whole genome shotgun (WGS) entry which is preliminary data.</text>
</comment>
<dbReference type="SUPFAM" id="SSF53218">
    <property type="entry name" value="Molybdenum cofactor biosynthesis proteins"/>
    <property type="match status" value="1"/>
</dbReference>
<keyword evidence="2" id="KW-0472">Membrane</keyword>
<keyword evidence="4" id="KW-1185">Reference proteome</keyword>
<feature type="compositionally biased region" description="Low complexity" evidence="1">
    <location>
        <begin position="315"/>
        <end position="331"/>
    </location>
</feature>
<dbReference type="InterPro" id="IPR036425">
    <property type="entry name" value="MoaB/Mog-like_dom_sf"/>
</dbReference>
<dbReference type="NCBIfam" id="TIGR03931">
    <property type="entry name" value="T7SS_Rv3446c"/>
    <property type="match status" value="1"/>
</dbReference>
<keyword evidence="2" id="KW-0812">Transmembrane</keyword>
<proteinExistence type="predicted"/>
<evidence type="ECO:0000313" key="4">
    <source>
        <dbReference type="Proteomes" id="UP000572007"/>
    </source>
</evidence>
<accession>A0A846WD69</accession>
<dbReference type="AlphaFoldDB" id="A0A846WD69"/>